<organism evidence="1">
    <name type="scientific">Candidatus Methanophaga sp. ANME-1 ERB7</name>
    <dbReference type="NCBI Taxonomy" id="2759913"/>
    <lineage>
        <taxon>Archaea</taxon>
        <taxon>Methanobacteriati</taxon>
        <taxon>Methanobacteriota</taxon>
        <taxon>Stenosarchaea group</taxon>
        <taxon>Methanomicrobia</taxon>
        <taxon>Candidatus Methanophagales</taxon>
        <taxon>Candidatus Methanophagaceae</taxon>
        <taxon>Candidatus Methanophaga</taxon>
    </lineage>
</organism>
<accession>A0A7G9ZBJ2</accession>
<dbReference type="EMBL" id="MT631696">
    <property type="protein sequence ID" value="QNO57626.1"/>
    <property type="molecule type" value="Genomic_DNA"/>
</dbReference>
<protein>
    <submittedName>
        <fullName evidence="1">Uncharacterized protein</fullName>
    </submittedName>
</protein>
<dbReference type="AlphaFoldDB" id="A0A7G9ZBJ2"/>
<name>A0A7G9ZBJ2_9EURY</name>
<evidence type="ECO:0000313" key="1">
    <source>
        <dbReference type="EMBL" id="QNO57626.1"/>
    </source>
</evidence>
<gene>
    <name evidence="1" type="ORF">LCMFKOLL_00022</name>
</gene>
<sequence length="433" mass="50744">MLTEELRTIILKITEDPLYVKPSAIDIPLKLNRRLREYFITQLRTRKDKYAAQIFNEQIRYDELDKVLKGAYQYLVDKCGISTEEELYRFLKLLIGNILRQQGKREWAKREELENPVDEAIFQSIQSFSRGSEYENIPSLIEYGKQNSLFHWNGEKWRVTNLGLAFIKLSSMQAVKFLILLELHQSGGKDDVWHVSRNYLEWIYTTKKYFFDYPPDEIPEIYLGKWLRRLIEMGIIEFEIAYEGGVGNFQYDVGYIIKVTKFGEVILEIILDSESDPLSTFVEMLYRQELNFSPDLLSYYSNSETIEKLRGLFLNSEIVKGQENEIKAGLKSFQDMGYISSLKTFIPSIEGVVRNIYVDKSIGGTDKDLEPMLDQLQSNRWITKETRALVISLGRTKKVHGLEGLFEQEAQIYCRMTLKALEDIHKNFYFVFV</sequence>
<proteinExistence type="predicted"/>
<reference evidence="1" key="1">
    <citation type="submission" date="2020-06" db="EMBL/GenBank/DDBJ databases">
        <title>Unique genomic features of the anaerobic methanotrophic archaea.</title>
        <authorList>
            <person name="Chadwick G.L."/>
            <person name="Skennerton C.T."/>
            <person name="Laso-Perez R."/>
            <person name="Leu A.O."/>
            <person name="Speth D.R."/>
            <person name="Yu H."/>
            <person name="Morgan-Lang C."/>
            <person name="Hatzenpichler R."/>
            <person name="Goudeau D."/>
            <person name="Malmstrom R."/>
            <person name="Brazelton W.J."/>
            <person name="Woyke T."/>
            <person name="Hallam S.J."/>
            <person name="Tyson G.W."/>
            <person name="Wegener G."/>
            <person name="Boetius A."/>
            <person name="Orphan V."/>
        </authorList>
    </citation>
    <scope>NUCLEOTIDE SEQUENCE</scope>
</reference>